<feature type="region of interest" description="Disordered" evidence="1">
    <location>
        <begin position="38"/>
        <end position="63"/>
    </location>
</feature>
<feature type="compositionally biased region" description="Basic residues" evidence="1">
    <location>
        <begin position="1"/>
        <end position="11"/>
    </location>
</feature>
<dbReference type="EMBL" id="JBHSSA010000118">
    <property type="protein sequence ID" value="MFC6255252.1"/>
    <property type="molecule type" value="Genomic_DNA"/>
</dbReference>
<accession>A0ABW1TC92</accession>
<keyword evidence="3" id="KW-1185">Reference proteome</keyword>
<comment type="caution">
    <text evidence="2">The sequence shown here is derived from an EMBL/GenBank/DDBJ whole genome shotgun (WGS) entry which is preliminary data.</text>
</comment>
<feature type="region of interest" description="Disordered" evidence="1">
    <location>
        <begin position="1"/>
        <end position="21"/>
    </location>
</feature>
<dbReference type="Proteomes" id="UP001596190">
    <property type="component" value="Unassembled WGS sequence"/>
</dbReference>
<proteinExistence type="predicted"/>
<protein>
    <submittedName>
        <fullName evidence="2">Uncharacterized protein</fullName>
    </submittedName>
</protein>
<organism evidence="2 3">
    <name type="scientific">Secundilactobacillus hailunensis</name>
    <dbReference type="NCBI Taxonomy" id="2559923"/>
    <lineage>
        <taxon>Bacteria</taxon>
        <taxon>Bacillati</taxon>
        <taxon>Bacillota</taxon>
        <taxon>Bacilli</taxon>
        <taxon>Lactobacillales</taxon>
        <taxon>Lactobacillaceae</taxon>
        <taxon>Secundilactobacillus</taxon>
    </lineage>
</organism>
<gene>
    <name evidence="2" type="ORF">ACFP1H_11735</name>
</gene>
<evidence type="ECO:0000313" key="3">
    <source>
        <dbReference type="Proteomes" id="UP001596190"/>
    </source>
</evidence>
<evidence type="ECO:0000313" key="2">
    <source>
        <dbReference type="EMBL" id="MFC6255252.1"/>
    </source>
</evidence>
<dbReference type="RefSeq" id="WP_137630564.1">
    <property type="nucleotide sequence ID" value="NZ_BJDO01000010.1"/>
</dbReference>
<reference evidence="3" key="1">
    <citation type="journal article" date="2019" name="Int. J. Syst. Evol. Microbiol.">
        <title>The Global Catalogue of Microorganisms (GCM) 10K type strain sequencing project: providing services to taxonomists for standard genome sequencing and annotation.</title>
        <authorList>
            <consortium name="The Broad Institute Genomics Platform"/>
            <consortium name="The Broad Institute Genome Sequencing Center for Infectious Disease"/>
            <person name="Wu L."/>
            <person name="Ma J."/>
        </authorList>
    </citation>
    <scope>NUCLEOTIDE SEQUENCE [LARGE SCALE GENOMIC DNA]</scope>
    <source>
        <strain evidence="3">CCM 8950</strain>
    </source>
</reference>
<evidence type="ECO:0000256" key="1">
    <source>
        <dbReference type="SAM" id="MobiDB-lite"/>
    </source>
</evidence>
<sequence length="63" mass="7356">MAKWFSGRRSKQPVLGGTNNDHEIDYGELYAVYAKTKQNNMSRQRHQAEKMASQIKKDQQRNS</sequence>
<name>A0ABW1TC92_9LACO</name>